<accession>A0AAD6HR64</accession>
<reference evidence="8" key="2">
    <citation type="submission" date="2023-01" db="EMBL/GenBank/DDBJ databases">
        <authorList>
            <person name="Petersen C."/>
        </authorList>
    </citation>
    <scope>NUCLEOTIDE SEQUENCE</scope>
    <source>
        <strain evidence="8">IBT 17514</strain>
    </source>
</reference>
<reference evidence="8" key="1">
    <citation type="journal article" date="2023" name="IMA Fungus">
        <title>Comparative genomic study of the Penicillium genus elucidates a diverse pangenome and 15 lateral gene transfer events.</title>
        <authorList>
            <person name="Petersen C."/>
            <person name="Sorensen T."/>
            <person name="Nielsen M.R."/>
            <person name="Sondergaard T.E."/>
            <person name="Sorensen J.L."/>
            <person name="Fitzpatrick D.A."/>
            <person name="Frisvad J.C."/>
            <person name="Nielsen K.L."/>
        </authorList>
    </citation>
    <scope>NUCLEOTIDE SEQUENCE</scope>
    <source>
        <strain evidence="8">IBT 17514</strain>
    </source>
</reference>
<keyword evidence="3 6" id="KW-1133">Transmembrane helix</keyword>
<evidence type="ECO:0000256" key="5">
    <source>
        <dbReference type="ARBA" id="ARBA00038359"/>
    </source>
</evidence>
<organism evidence="8 9">
    <name type="scientific">Penicillium malachiteum</name>
    <dbReference type="NCBI Taxonomy" id="1324776"/>
    <lineage>
        <taxon>Eukaryota</taxon>
        <taxon>Fungi</taxon>
        <taxon>Dikarya</taxon>
        <taxon>Ascomycota</taxon>
        <taxon>Pezizomycotina</taxon>
        <taxon>Eurotiomycetes</taxon>
        <taxon>Eurotiomycetidae</taxon>
        <taxon>Eurotiales</taxon>
        <taxon>Aspergillaceae</taxon>
        <taxon>Penicillium</taxon>
    </lineage>
</organism>
<keyword evidence="9" id="KW-1185">Reference proteome</keyword>
<comment type="caution">
    <text evidence="8">The sequence shown here is derived from an EMBL/GenBank/DDBJ whole genome shotgun (WGS) entry which is preliminary data.</text>
</comment>
<comment type="similarity">
    <text evidence="5">Belongs to the SAT4 family.</text>
</comment>
<evidence type="ECO:0000256" key="6">
    <source>
        <dbReference type="SAM" id="Phobius"/>
    </source>
</evidence>
<gene>
    <name evidence="8" type="ORF">N7493_003943</name>
</gene>
<proteinExistence type="inferred from homology"/>
<feature type="transmembrane region" description="Helical" evidence="6">
    <location>
        <begin position="126"/>
        <end position="147"/>
    </location>
</feature>
<comment type="subcellular location">
    <subcellularLocation>
        <location evidence="1">Membrane</location>
        <topology evidence="1">Multi-pass membrane protein</topology>
    </subcellularLocation>
</comment>
<evidence type="ECO:0000256" key="4">
    <source>
        <dbReference type="ARBA" id="ARBA00023136"/>
    </source>
</evidence>
<dbReference type="PANTHER" id="PTHR33048">
    <property type="entry name" value="PTH11-LIKE INTEGRAL MEMBRANE PROTEIN (AFU_ORTHOLOGUE AFUA_5G11245)"/>
    <property type="match status" value="1"/>
</dbReference>
<dbReference type="Proteomes" id="UP001215712">
    <property type="component" value="Unassembled WGS sequence"/>
</dbReference>
<evidence type="ECO:0000256" key="1">
    <source>
        <dbReference type="ARBA" id="ARBA00004141"/>
    </source>
</evidence>
<dbReference type="PANTHER" id="PTHR33048:SF42">
    <property type="entry name" value="INTEGRAL MEMBRANE PROTEIN"/>
    <property type="match status" value="1"/>
</dbReference>
<evidence type="ECO:0000256" key="3">
    <source>
        <dbReference type="ARBA" id="ARBA00022989"/>
    </source>
</evidence>
<keyword evidence="2 6" id="KW-0812">Transmembrane</keyword>
<sequence length="374" mass="41761">MPEGAQDEGPLILAVSWILIGIPGIMVALRVYCKVVLSRGFGWDDSVCVFSWLLQIVYTALITKGVQMGVLGKHVEDIQNQAAIPHGLKLVYIGFVIIIFGCVFAKTSFVITLLRIVTRPWQKVTLWFILITMNVLMWLCGICYLAQCRTAAALWNTALLAEAQCWPVNIFENISMVAGAYSGCMDFILAIFPWFIVWNLQMKKREKLGLIIAMSMGVFAAIAAFIKTSKLRNIAAIIDFTYYCSPIILWTSAETGLTIFASSIPALRILFVHMRSSNEATESSRKNQNTARSTNNDDCGSRISPYWSEPYYMMGEDMITLYNRKDDASDKSILSISGIKQTREVTITYEASKGKSGTRKGASRKKLGKVLYRG</sequence>
<evidence type="ECO:0000259" key="7">
    <source>
        <dbReference type="Pfam" id="PF20684"/>
    </source>
</evidence>
<feature type="transmembrane region" description="Helical" evidence="6">
    <location>
        <begin position="12"/>
        <end position="37"/>
    </location>
</feature>
<name>A0AAD6HR64_9EURO</name>
<keyword evidence="4 6" id="KW-0472">Membrane</keyword>
<feature type="transmembrane region" description="Helical" evidence="6">
    <location>
        <begin position="176"/>
        <end position="196"/>
    </location>
</feature>
<dbReference type="InterPro" id="IPR049326">
    <property type="entry name" value="Rhodopsin_dom_fungi"/>
</dbReference>
<feature type="transmembrane region" description="Helical" evidence="6">
    <location>
        <begin position="208"/>
        <end position="227"/>
    </location>
</feature>
<dbReference type="EMBL" id="JAQJAN010000004">
    <property type="protein sequence ID" value="KAJ5732462.1"/>
    <property type="molecule type" value="Genomic_DNA"/>
</dbReference>
<feature type="transmembrane region" description="Helical" evidence="6">
    <location>
        <begin position="90"/>
        <end position="114"/>
    </location>
</feature>
<feature type="transmembrane region" description="Helical" evidence="6">
    <location>
        <begin position="49"/>
        <end position="70"/>
    </location>
</feature>
<dbReference type="GO" id="GO:0016020">
    <property type="term" value="C:membrane"/>
    <property type="evidence" value="ECO:0007669"/>
    <property type="project" value="UniProtKB-SubCell"/>
</dbReference>
<evidence type="ECO:0000313" key="8">
    <source>
        <dbReference type="EMBL" id="KAJ5732462.1"/>
    </source>
</evidence>
<dbReference type="Pfam" id="PF20684">
    <property type="entry name" value="Fung_rhodopsin"/>
    <property type="match status" value="1"/>
</dbReference>
<feature type="domain" description="Rhodopsin" evidence="7">
    <location>
        <begin position="29"/>
        <end position="272"/>
    </location>
</feature>
<protein>
    <recommendedName>
        <fullName evidence="7">Rhodopsin domain-containing protein</fullName>
    </recommendedName>
</protein>
<dbReference type="InterPro" id="IPR052337">
    <property type="entry name" value="SAT4-like"/>
</dbReference>
<evidence type="ECO:0000256" key="2">
    <source>
        <dbReference type="ARBA" id="ARBA00022692"/>
    </source>
</evidence>
<evidence type="ECO:0000313" key="9">
    <source>
        <dbReference type="Proteomes" id="UP001215712"/>
    </source>
</evidence>
<dbReference type="AlphaFoldDB" id="A0AAD6HR64"/>